<dbReference type="EMBL" id="BAAANT010000015">
    <property type="protein sequence ID" value="GAA2144066.1"/>
    <property type="molecule type" value="Genomic_DNA"/>
</dbReference>
<feature type="signal peptide" evidence="2">
    <location>
        <begin position="1"/>
        <end position="21"/>
    </location>
</feature>
<proteinExistence type="predicted"/>
<comment type="caution">
    <text evidence="3">The sequence shown here is derived from an EMBL/GenBank/DDBJ whole genome shotgun (WGS) entry which is preliminary data.</text>
</comment>
<reference evidence="4" key="1">
    <citation type="journal article" date="2019" name="Int. J. Syst. Evol. Microbiol.">
        <title>The Global Catalogue of Microorganisms (GCM) 10K type strain sequencing project: providing services to taxonomists for standard genome sequencing and annotation.</title>
        <authorList>
            <consortium name="The Broad Institute Genomics Platform"/>
            <consortium name="The Broad Institute Genome Sequencing Center for Infectious Disease"/>
            <person name="Wu L."/>
            <person name="Ma J."/>
        </authorList>
    </citation>
    <scope>NUCLEOTIDE SEQUENCE [LARGE SCALE GENOMIC DNA]</scope>
    <source>
        <strain evidence="4">JCM 14560</strain>
    </source>
</reference>
<evidence type="ECO:0000313" key="3">
    <source>
        <dbReference type="EMBL" id="GAA2144066.1"/>
    </source>
</evidence>
<feature type="transmembrane region" description="Helical" evidence="1">
    <location>
        <begin position="173"/>
        <end position="195"/>
    </location>
</feature>
<protein>
    <submittedName>
        <fullName evidence="3">Uncharacterized protein</fullName>
    </submittedName>
</protein>
<name>A0ABP5LAG5_9ACTN</name>
<sequence length="204" mass="19286">MGNRSAVLTAALALSGLLALAAAGPAAAHGDTIRFDISGGSGGHPRTVASWENDGDPVTEDLAATLSARSADGRQVGPWRLVAVPGSPATFTVLETLPAGRWKVSVESGFPALGRGEADLTVAAAAAGPTAAAPSAAASTAGSTAASTAAGAPAPAVVARSASGGSSGGSGRAAVGIAAACALAVAAAAAVAVAVRRRTRTGRA</sequence>
<keyword evidence="4" id="KW-1185">Reference proteome</keyword>
<keyword evidence="1" id="KW-1133">Transmembrane helix</keyword>
<keyword evidence="1" id="KW-0812">Transmembrane</keyword>
<feature type="chain" id="PRO_5045945783" evidence="2">
    <location>
        <begin position="22"/>
        <end position="204"/>
    </location>
</feature>
<evidence type="ECO:0000256" key="1">
    <source>
        <dbReference type="SAM" id="Phobius"/>
    </source>
</evidence>
<evidence type="ECO:0000313" key="4">
    <source>
        <dbReference type="Proteomes" id="UP001422759"/>
    </source>
</evidence>
<evidence type="ECO:0000256" key="2">
    <source>
        <dbReference type="SAM" id="SignalP"/>
    </source>
</evidence>
<keyword evidence="2" id="KW-0732">Signal</keyword>
<gene>
    <name evidence="3" type="ORF">GCM10009760_31170</name>
</gene>
<organism evidence="3 4">
    <name type="scientific">Kitasatospora kazusensis</name>
    <dbReference type="NCBI Taxonomy" id="407974"/>
    <lineage>
        <taxon>Bacteria</taxon>
        <taxon>Bacillati</taxon>
        <taxon>Actinomycetota</taxon>
        <taxon>Actinomycetes</taxon>
        <taxon>Kitasatosporales</taxon>
        <taxon>Streptomycetaceae</taxon>
        <taxon>Kitasatospora</taxon>
    </lineage>
</organism>
<accession>A0ABP5LAG5</accession>
<dbReference type="Proteomes" id="UP001422759">
    <property type="component" value="Unassembled WGS sequence"/>
</dbReference>
<dbReference type="RefSeq" id="WP_344465192.1">
    <property type="nucleotide sequence ID" value="NZ_BAAANT010000015.1"/>
</dbReference>
<keyword evidence="1" id="KW-0472">Membrane</keyword>